<evidence type="ECO:0000256" key="1">
    <source>
        <dbReference type="SAM" id="SignalP"/>
    </source>
</evidence>
<proteinExistence type="predicted"/>
<dbReference type="AlphaFoldDB" id="A0A518HRN3"/>
<dbReference type="SUPFAM" id="SSF52266">
    <property type="entry name" value="SGNH hydrolase"/>
    <property type="match status" value="1"/>
</dbReference>
<name>A0A518HRN3_9BACT</name>
<dbReference type="GO" id="GO:0016788">
    <property type="term" value="F:hydrolase activity, acting on ester bonds"/>
    <property type="evidence" value="ECO:0007669"/>
    <property type="project" value="UniProtKB-ARBA"/>
</dbReference>
<keyword evidence="3" id="KW-1185">Reference proteome</keyword>
<organism evidence="2 3">
    <name type="scientific">Stieleria neptunia</name>
    <dbReference type="NCBI Taxonomy" id="2527979"/>
    <lineage>
        <taxon>Bacteria</taxon>
        <taxon>Pseudomonadati</taxon>
        <taxon>Planctomycetota</taxon>
        <taxon>Planctomycetia</taxon>
        <taxon>Pirellulales</taxon>
        <taxon>Pirellulaceae</taxon>
        <taxon>Stieleria</taxon>
    </lineage>
</organism>
<dbReference type="Gene3D" id="3.40.50.1110">
    <property type="entry name" value="SGNH hydrolase"/>
    <property type="match status" value="1"/>
</dbReference>
<accession>A0A518HRN3</accession>
<feature type="chain" id="PRO_5022018515" description="SGNH hydrolase-type esterase domain-containing protein" evidence="1">
    <location>
        <begin position="24"/>
        <end position="325"/>
    </location>
</feature>
<evidence type="ECO:0000313" key="3">
    <source>
        <dbReference type="Proteomes" id="UP000319004"/>
    </source>
</evidence>
<dbReference type="InterPro" id="IPR036514">
    <property type="entry name" value="SGNH_hydro_sf"/>
</dbReference>
<gene>
    <name evidence="2" type="ORF">Enr13x_33310</name>
</gene>
<keyword evidence="1" id="KW-0732">Signal</keyword>
<evidence type="ECO:0000313" key="2">
    <source>
        <dbReference type="EMBL" id="QDV43474.1"/>
    </source>
</evidence>
<protein>
    <recommendedName>
        <fullName evidence="4">SGNH hydrolase-type esterase domain-containing protein</fullName>
    </recommendedName>
</protein>
<dbReference type="RefSeq" id="WP_145387651.1">
    <property type="nucleotide sequence ID" value="NZ_CP037423.1"/>
</dbReference>
<dbReference type="KEGG" id="snep:Enr13x_33310"/>
<evidence type="ECO:0008006" key="4">
    <source>
        <dbReference type="Google" id="ProtNLM"/>
    </source>
</evidence>
<dbReference type="Proteomes" id="UP000319004">
    <property type="component" value="Chromosome"/>
</dbReference>
<sequence length="325" mass="36532" precursor="true">MRFLLVSVLLSLLAVVSPRHCHGADPSPDGAAKTLKVLFIGNSYTARHHLADVVKAMIQEGRPGLQVDAKSVIYGGRRLADHWRLGSQNFIPFGDNRDDIKATIKALEVQRKKDPGDKYAKYAVERQRKLLAEYDSTRTRWDVVVLQSYRDDLEGDESLYARYAPKFAELAHADGAKVVLYETTPTTQNDKPLTEQPDAKSVLEKAQAIAALADKIDAEVAPMSLVALKCQSQRPDLTLRFVNDAHLNQSMAYLTACTLYAGILDADPRGLKVDSITDIRYWQNKDRTKDRDNLPITKVFSDQDRADLQRIAWEGYQAMKQMRGQ</sequence>
<dbReference type="OrthoDB" id="268294at2"/>
<dbReference type="EMBL" id="CP037423">
    <property type="protein sequence ID" value="QDV43474.1"/>
    <property type="molecule type" value="Genomic_DNA"/>
</dbReference>
<feature type="signal peptide" evidence="1">
    <location>
        <begin position="1"/>
        <end position="23"/>
    </location>
</feature>
<reference evidence="2 3" key="1">
    <citation type="submission" date="2019-03" db="EMBL/GenBank/DDBJ databases">
        <title>Deep-cultivation of Planctomycetes and their phenomic and genomic characterization uncovers novel biology.</title>
        <authorList>
            <person name="Wiegand S."/>
            <person name="Jogler M."/>
            <person name="Boedeker C."/>
            <person name="Pinto D."/>
            <person name="Vollmers J."/>
            <person name="Rivas-Marin E."/>
            <person name="Kohn T."/>
            <person name="Peeters S.H."/>
            <person name="Heuer A."/>
            <person name="Rast P."/>
            <person name="Oberbeckmann S."/>
            <person name="Bunk B."/>
            <person name="Jeske O."/>
            <person name="Meyerdierks A."/>
            <person name="Storesund J.E."/>
            <person name="Kallscheuer N."/>
            <person name="Luecker S."/>
            <person name="Lage O.M."/>
            <person name="Pohl T."/>
            <person name="Merkel B.J."/>
            <person name="Hornburger P."/>
            <person name="Mueller R.-W."/>
            <person name="Bruemmer F."/>
            <person name="Labrenz M."/>
            <person name="Spormann A.M."/>
            <person name="Op den Camp H."/>
            <person name="Overmann J."/>
            <person name="Amann R."/>
            <person name="Jetten M.S.M."/>
            <person name="Mascher T."/>
            <person name="Medema M.H."/>
            <person name="Devos D.P."/>
            <person name="Kaster A.-K."/>
            <person name="Ovreas L."/>
            <person name="Rohde M."/>
            <person name="Galperin M.Y."/>
            <person name="Jogler C."/>
        </authorList>
    </citation>
    <scope>NUCLEOTIDE SEQUENCE [LARGE SCALE GENOMIC DNA]</scope>
    <source>
        <strain evidence="2 3">Enr13</strain>
    </source>
</reference>